<feature type="coiled-coil region" evidence="7">
    <location>
        <begin position="650"/>
        <end position="687"/>
    </location>
</feature>
<dbReference type="SUPFAM" id="SSF47384">
    <property type="entry name" value="Homodimeric domain of signal transducing histidine kinase"/>
    <property type="match status" value="1"/>
</dbReference>
<feature type="domain" description="Histidine kinase" evidence="9">
    <location>
        <begin position="694"/>
        <end position="911"/>
    </location>
</feature>
<dbReference type="InterPro" id="IPR001789">
    <property type="entry name" value="Sig_transdc_resp-reg_receiver"/>
</dbReference>
<dbReference type="RefSeq" id="WP_408167218.1">
    <property type="nucleotide sequence ID" value="NZ_JAQQFR010000004.1"/>
</dbReference>
<dbReference type="GO" id="GO:0005524">
    <property type="term" value="F:ATP binding"/>
    <property type="evidence" value="ECO:0007669"/>
    <property type="project" value="UniProtKB-KW"/>
</dbReference>
<dbReference type="SMART" id="SM00387">
    <property type="entry name" value="HATPase_c"/>
    <property type="match status" value="1"/>
</dbReference>
<dbReference type="CDD" id="cd17546">
    <property type="entry name" value="REC_hyHK_CKI1_RcsC-like"/>
    <property type="match status" value="1"/>
</dbReference>
<dbReference type="EMBL" id="JAQQFR010000004">
    <property type="protein sequence ID" value="MFL9878345.1"/>
    <property type="molecule type" value="Genomic_DNA"/>
</dbReference>
<keyword evidence="3 6" id="KW-0597">Phosphoprotein</keyword>
<feature type="transmembrane region" description="Helical" evidence="8">
    <location>
        <begin position="219"/>
        <end position="238"/>
    </location>
</feature>
<evidence type="ECO:0000256" key="1">
    <source>
        <dbReference type="ARBA" id="ARBA00000085"/>
    </source>
</evidence>
<dbReference type="InterPro" id="IPR003594">
    <property type="entry name" value="HATPase_dom"/>
</dbReference>
<evidence type="ECO:0000313" key="12">
    <source>
        <dbReference type="Proteomes" id="UP001629214"/>
    </source>
</evidence>
<dbReference type="SUPFAM" id="SSF52172">
    <property type="entry name" value="CheY-like"/>
    <property type="match status" value="1"/>
</dbReference>
<dbReference type="Gene3D" id="1.10.287.130">
    <property type="match status" value="1"/>
</dbReference>
<evidence type="ECO:0000256" key="5">
    <source>
        <dbReference type="ARBA" id="ARBA00022777"/>
    </source>
</evidence>
<feature type="transmembrane region" description="Helical" evidence="8">
    <location>
        <begin position="577"/>
        <end position="600"/>
    </location>
</feature>
<dbReference type="Gene3D" id="3.30.565.10">
    <property type="entry name" value="Histidine kinase-like ATPase, C-terminal domain"/>
    <property type="match status" value="1"/>
</dbReference>
<feature type="modified residue" description="4-aspartylphosphate" evidence="6">
    <location>
        <position position="983"/>
    </location>
</feature>
<name>A0ABW8Z781_9BURK</name>
<dbReference type="Proteomes" id="UP001629214">
    <property type="component" value="Unassembled WGS sequence"/>
</dbReference>
<keyword evidence="4" id="KW-0808">Transferase</keyword>
<feature type="transmembrane region" description="Helical" evidence="8">
    <location>
        <begin position="361"/>
        <end position="380"/>
    </location>
</feature>
<feature type="transmembrane region" description="Helical" evidence="8">
    <location>
        <begin position="428"/>
        <end position="451"/>
    </location>
</feature>
<dbReference type="Gene3D" id="3.40.50.2300">
    <property type="match status" value="1"/>
</dbReference>
<reference evidence="11 12" key="1">
    <citation type="journal article" date="2024" name="Chem. Sci.">
        <title>Discovery of megapolipeptins by genome mining of a Burkholderiales bacteria collection.</title>
        <authorList>
            <person name="Paulo B.S."/>
            <person name="Recchia M.J.J."/>
            <person name="Lee S."/>
            <person name="Fergusson C.H."/>
            <person name="Romanowski S.B."/>
            <person name="Hernandez A."/>
            <person name="Krull N."/>
            <person name="Liu D.Y."/>
            <person name="Cavanagh H."/>
            <person name="Bos A."/>
            <person name="Gray C.A."/>
            <person name="Murphy B.T."/>
            <person name="Linington R.G."/>
            <person name="Eustaquio A.S."/>
        </authorList>
    </citation>
    <scope>NUCLEOTIDE SEQUENCE [LARGE SCALE GENOMIC DNA]</scope>
    <source>
        <strain evidence="11 12">RL21-008-BIB-B</strain>
    </source>
</reference>
<proteinExistence type="predicted"/>
<dbReference type="Pfam" id="PF00512">
    <property type="entry name" value="HisKA"/>
    <property type="match status" value="1"/>
</dbReference>
<dbReference type="InterPro" id="IPR036890">
    <property type="entry name" value="HATPase_C_sf"/>
</dbReference>
<sequence length="1165" mass="128380">MTNPAIQRIVKVRRDYNTWVANETLEDYALRYTPRSFRRWSEFRLANTALGATSFLALEAISGAITLSYGFTNTFWAIACVVVLFFLTGLPISYYAAKYGVDMDLLTRGAGFGYIGSTVTSLIYASFTFIFFALEAAIMAQAIEIYFGLPLVYGYVLCSLIVIPMVAYGITLINRLQMWTQPVWIVLLTLPYICVLYKEPEALTNLLTFAGRAEEGGSFNIYLFGAAATVAFSLIAQIGEQVDFLRFLPEKTPANRGRWWTALLLAGPGWILLGGAKMLGGALLAFLAIQHEVPMGKAVEPTQMYLIGYQYVFSNPALVLGAVALFVVVSQIKINVTNAYAGSLAWSNFFARLTHSHPGRVVWLVFNVLIAVLLMELGVFNALEHVLALYSLVAISWIGAVVSDLVINKPLKLSPAHIEFKRAHLYDINPVGVGSMAIASILSAIAMSGVLGKLAAAMSPFIALGTALLAAPLIAIATKSRYYIAREDTLSEHVHAHKEHDHQHAQLDCVICGNQFEMPDMAHCPAYQGAICSLCCSLDARCNDRCKTPAARLPNQAFSALQALLPARFTLKLNTRIGHYLIVFGLISGGLAVVLWMLYFQQMAGISGLTPSGPDSIQSIFIKLFCTLLVLIGVGSWWLILTNESRSVAHEESERQTNLLLQEIEAHKQTDAELQRAKEAAESANLAKSRFVTGMSHELRTPLNSILGYAQILHVDATIPPARKDAIAVIRRSGEHLLSLIDGLLDIAKIEAGKMRLASDELALSEFLEQIAGMFAPQAEQKGLSFRFEKTGRIPHIVHADQKRLRQILINLLGNAVKFTDSGSVTVRVRYMREIAYFDIIDTGIGIADDDLERIFLPFERSNAANLREDIGTGLGLAISSMLTHIMGGELAVKSKVGSGSSFHLKIYLPEVHVPRLRLKLEDQMSGYIGPSKRVLVVDDQASQRLLLKEMLLPLGFDVVEADGGIACLEELARRTPDLVLLDIAMPLMDGWSVARAIRARGLTQLPIIIVSANAFESGHERSNERSNDGDGVDPPLYNDFVVKPVSYNELLSKIKQQLRIDWVSSPETSESAPPPLLPSAPEKKIVAAQPMMLVPSQEKLQALLELGSIGYAKGILKKLDDMEQQNSAYLPFTTELRQLVKQFRLNEYVTRIKEMIRHDVNNVR</sequence>
<feature type="transmembrane region" description="Helical" evidence="8">
    <location>
        <begin position="75"/>
        <end position="97"/>
    </location>
</feature>
<evidence type="ECO:0000256" key="8">
    <source>
        <dbReference type="SAM" id="Phobius"/>
    </source>
</evidence>
<gene>
    <name evidence="11" type="ORF">PQR63_08135</name>
</gene>
<dbReference type="PRINTS" id="PR00344">
    <property type="entry name" value="BCTRLSENSOR"/>
</dbReference>
<evidence type="ECO:0000256" key="4">
    <source>
        <dbReference type="ARBA" id="ARBA00022679"/>
    </source>
</evidence>
<dbReference type="SUPFAM" id="SSF55874">
    <property type="entry name" value="ATPase domain of HSP90 chaperone/DNA topoisomerase II/histidine kinase"/>
    <property type="match status" value="1"/>
</dbReference>
<keyword evidence="8" id="KW-0812">Transmembrane</keyword>
<feature type="transmembrane region" description="Helical" evidence="8">
    <location>
        <begin position="386"/>
        <end position="407"/>
    </location>
</feature>
<feature type="transmembrane region" description="Helical" evidence="8">
    <location>
        <begin position="309"/>
        <end position="329"/>
    </location>
</feature>
<keyword evidence="11" id="KW-0067">ATP-binding</keyword>
<dbReference type="Pfam" id="PF00072">
    <property type="entry name" value="Response_reg"/>
    <property type="match status" value="1"/>
</dbReference>
<evidence type="ECO:0000259" key="9">
    <source>
        <dbReference type="PROSITE" id="PS50109"/>
    </source>
</evidence>
<organism evidence="11 12">
    <name type="scientific">Herbaspirillum rhizosphaerae</name>
    <dbReference type="NCBI Taxonomy" id="346179"/>
    <lineage>
        <taxon>Bacteria</taxon>
        <taxon>Pseudomonadati</taxon>
        <taxon>Pseudomonadota</taxon>
        <taxon>Betaproteobacteria</taxon>
        <taxon>Burkholderiales</taxon>
        <taxon>Oxalobacteraceae</taxon>
        <taxon>Herbaspirillum</taxon>
    </lineage>
</organism>
<evidence type="ECO:0000256" key="3">
    <source>
        <dbReference type="ARBA" id="ARBA00022553"/>
    </source>
</evidence>
<dbReference type="SMART" id="SM00448">
    <property type="entry name" value="REC"/>
    <property type="match status" value="1"/>
</dbReference>
<protein>
    <recommendedName>
        <fullName evidence="2">histidine kinase</fullName>
        <ecNumber evidence="2">2.7.13.3</ecNumber>
    </recommendedName>
</protein>
<dbReference type="PROSITE" id="PS50110">
    <property type="entry name" value="RESPONSE_REGULATORY"/>
    <property type="match status" value="1"/>
</dbReference>
<dbReference type="InterPro" id="IPR004358">
    <property type="entry name" value="Sig_transdc_His_kin-like_C"/>
</dbReference>
<feature type="transmembrane region" description="Helical" evidence="8">
    <location>
        <begin position="145"/>
        <end position="170"/>
    </location>
</feature>
<dbReference type="InterPro" id="IPR011006">
    <property type="entry name" value="CheY-like_superfamily"/>
</dbReference>
<dbReference type="Pfam" id="PF02518">
    <property type="entry name" value="HATPase_c"/>
    <property type="match status" value="1"/>
</dbReference>
<keyword evidence="12" id="KW-1185">Reference proteome</keyword>
<dbReference type="InterPro" id="IPR003661">
    <property type="entry name" value="HisK_dim/P_dom"/>
</dbReference>
<dbReference type="Gene3D" id="1.10.4160.10">
    <property type="entry name" value="Hydantoin permease"/>
    <property type="match status" value="1"/>
</dbReference>
<dbReference type="CDD" id="cd00082">
    <property type="entry name" value="HisKA"/>
    <property type="match status" value="1"/>
</dbReference>
<dbReference type="InterPro" id="IPR005467">
    <property type="entry name" value="His_kinase_dom"/>
</dbReference>
<dbReference type="SMART" id="SM00388">
    <property type="entry name" value="HisKA"/>
    <property type="match status" value="1"/>
</dbReference>
<dbReference type="PROSITE" id="PS50109">
    <property type="entry name" value="HIS_KIN"/>
    <property type="match status" value="1"/>
</dbReference>
<comment type="caution">
    <text evidence="11">The sequence shown here is derived from an EMBL/GenBank/DDBJ whole genome shotgun (WGS) entry which is preliminary data.</text>
</comment>
<evidence type="ECO:0000256" key="2">
    <source>
        <dbReference type="ARBA" id="ARBA00012438"/>
    </source>
</evidence>
<dbReference type="CDD" id="cd16922">
    <property type="entry name" value="HATPase_EvgS-ArcB-TorS-like"/>
    <property type="match status" value="1"/>
</dbReference>
<comment type="catalytic activity">
    <reaction evidence="1">
        <text>ATP + protein L-histidine = ADP + protein N-phospho-L-histidine.</text>
        <dbReference type="EC" id="2.7.13.3"/>
    </reaction>
</comment>
<keyword evidence="8" id="KW-0472">Membrane</keyword>
<feature type="transmembrane region" description="Helical" evidence="8">
    <location>
        <begin position="457"/>
        <end position="477"/>
    </location>
</feature>
<evidence type="ECO:0000256" key="6">
    <source>
        <dbReference type="PROSITE-ProRule" id="PRU00169"/>
    </source>
</evidence>
<dbReference type="EC" id="2.7.13.3" evidence="2"/>
<accession>A0ABW8Z781</accession>
<keyword evidence="8" id="KW-1133">Transmembrane helix</keyword>
<keyword evidence="11" id="KW-0547">Nucleotide-binding</keyword>
<dbReference type="InterPro" id="IPR036097">
    <property type="entry name" value="HisK_dim/P_sf"/>
</dbReference>
<evidence type="ECO:0000259" key="10">
    <source>
        <dbReference type="PROSITE" id="PS50110"/>
    </source>
</evidence>
<feature type="transmembrane region" description="Helical" evidence="8">
    <location>
        <begin position="109"/>
        <end position="133"/>
    </location>
</feature>
<dbReference type="PANTHER" id="PTHR43047">
    <property type="entry name" value="TWO-COMPONENT HISTIDINE PROTEIN KINASE"/>
    <property type="match status" value="1"/>
</dbReference>
<evidence type="ECO:0000256" key="7">
    <source>
        <dbReference type="SAM" id="Coils"/>
    </source>
</evidence>
<keyword evidence="5" id="KW-0418">Kinase</keyword>
<dbReference type="PANTHER" id="PTHR43047:SF64">
    <property type="entry name" value="HISTIDINE KINASE CONTAINING CHEY-HOMOLOGOUS RECEIVER DOMAIN AND PAS DOMAIN-RELATED"/>
    <property type="match status" value="1"/>
</dbReference>
<evidence type="ECO:0000313" key="11">
    <source>
        <dbReference type="EMBL" id="MFL9878345.1"/>
    </source>
</evidence>
<keyword evidence="7" id="KW-0175">Coiled coil</keyword>
<feature type="domain" description="Response regulatory" evidence="10">
    <location>
        <begin position="934"/>
        <end position="1059"/>
    </location>
</feature>
<feature type="transmembrane region" description="Helical" evidence="8">
    <location>
        <begin position="620"/>
        <end position="641"/>
    </location>
</feature>
<feature type="transmembrane region" description="Helical" evidence="8">
    <location>
        <begin position="182"/>
        <end position="199"/>
    </location>
</feature>